<keyword evidence="1" id="KW-0812">Transmembrane</keyword>
<organism evidence="2 3">
    <name type="scientific">Sphingobacterium spiritivorum ATCC 33300</name>
    <dbReference type="NCBI Taxonomy" id="525372"/>
    <lineage>
        <taxon>Bacteria</taxon>
        <taxon>Pseudomonadati</taxon>
        <taxon>Bacteroidota</taxon>
        <taxon>Sphingobacteriia</taxon>
        <taxon>Sphingobacteriales</taxon>
        <taxon>Sphingobacteriaceae</taxon>
        <taxon>Sphingobacterium</taxon>
    </lineage>
</organism>
<gene>
    <name evidence="2" type="ORF">HMPREF0765_2651</name>
</gene>
<protein>
    <submittedName>
        <fullName evidence="2">Uncharacterized protein</fullName>
    </submittedName>
</protein>
<comment type="caution">
    <text evidence="2">The sequence shown here is derived from an EMBL/GenBank/DDBJ whole genome shotgun (WGS) entry which is preliminary data.</text>
</comment>
<sequence>MERIRLPILLIMCIYTVTLISCIKEKTIIDDTLPEAGNTTEVTFAVSMPGLSQNISTYAITDNEENKVSTIEYSCLK</sequence>
<keyword evidence="1" id="KW-1133">Transmembrane helix</keyword>
<evidence type="ECO:0000313" key="2">
    <source>
        <dbReference type="EMBL" id="EEI91754.1"/>
    </source>
</evidence>
<keyword evidence="1" id="KW-0472">Membrane</keyword>
<dbReference type="AlphaFoldDB" id="C2FZ95"/>
<name>C2FZ95_SPHSI</name>
<accession>C2FZ95</accession>
<dbReference type="PROSITE" id="PS51257">
    <property type="entry name" value="PROKAR_LIPOPROTEIN"/>
    <property type="match status" value="1"/>
</dbReference>
<evidence type="ECO:0000313" key="3">
    <source>
        <dbReference type="Proteomes" id="UP000006241"/>
    </source>
</evidence>
<feature type="transmembrane region" description="Helical" evidence="1">
    <location>
        <begin position="6"/>
        <end position="23"/>
    </location>
</feature>
<dbReference type="HOGENOM" id="CLU_2636227_0_0_10"/>
<dbReference type="EMBL" id="ACHB01000066">
    <property type="protein sequence ID" value="EEI91754.1"/>
    <property type="molecule type" value="Genomic_DNA"/>
</dbReference>
<evidence type="ECO:0000256" key="1">
    <source>
        <dbReference type="SAM" id="Phobius"/>
    </source>
</evidence>
<reference evidence="2 3" key="1">
    <citation type="submission" date="2009-01" db="EMBL/GenBank/DDBJ databases">
        <authorList>
            <person name="Qin X."/>
            <person name="Bachman B."/>
            <person name="Battles P."/>
            <person name="Bell A."/>
            <person name="Bess C."/>
            <person name="Bickham C."/>
            <person name="Chaboub L."/>
            <person name="Chen D."/>
            <person name="Coyle M."/>
            <person name="Deiros D.R."/>
            <person name="Dinh H."/>
            <person name="Forbes L."/>
            <person name="Fowler G."/>
            <person name="Francisco L."/>
            <person name="Fu Q."/>
            <person name="Gubbala S."/>
            <person name="Hale W."/>
            <person name="Han Y."/>
            <person name="Hemphill L."/>
            <person name="Highlander S.K."/>
            <person name="Hirani K."/>
            <person name="Hogues M."/>
            <person name="Jackson L."/>
            <person name="Jakkamsetti A."/>
            <person name="Javaid M."/>
            <person name="Jiang H."/>
            <person name="Korchina V."/>
            <person name="Kovar C."/>
            <person name="Lara F."/>
            <person name="Lee S."/>
            <person name="Mata R."/>
            <person name="Mathew T."/>
            <person name="Moen C."/>
            <person name="Morales K."/>
            <person name="Munidasa M."/>
            <person name="Nazareth L."/>
            <person name="Ngo R."/>
            <person name="Nguyen L."/>
            <person name="Okwuonu G."/>
            <person name="Ongeri F."/>
            <person name="Patil S."/>
            <person name="Petrosino J."/>
            <person name="Pham C."/>
            <person name="Pham P."/>
            <person name="Pu L.-L."/>
            <person name="Puazo M."/>
            <person name="Raj R."/>
            <person name="Reid J."/>
            <person name="Rouhana J."/>
            <person name="Saada N."/>
            <person name="Shang Y."/>
            <person name="Simmons D."/>
            <person name="Thornton R."/>
            <person name="Warren J."/>
            <person name="Weissenberger G."/>
            <person name="Zhang J."/>
            <person name="Zhang L."/>
            <person name="Zhou C."/>
            <person name="Zhu D."/>
            <person name="Muzny D."/>
            <person name="Worley K."/>
            <person name="Gibbs R."/>
        </authorList>
    </citation>
    <scope>NUCLEOTIDE SEQUENCE [LARGE SCALE GENOMIC DNA]</scope>
    <source>
        <strain evidence="2 3">ATCC 33300</strain>
    </source>
</reference>
<proteinExistence type="predicted"/>
<dbReference type="RefSeq" id="WP_003007875.1">
    <property type="nucleotide sequence ID" value="NZ_GG668632.1"/>
</dbReference>
<dbReference type="Proteomes" id="UP000006241">
    <property type="component" value="Unassembled WGS sequence"/>
</dbReference>